<dbReference type="Pfam" id="PF00512">
    <property type="entry name" value="HisKA"/>
    <property type="match status" value="1"/>
</dbReference>
<feature type="transmembrane region" description="Helical" evidence="14">
    <location>
        <begin position="164"/>
        <end position="184"/>
    </location>
</feature>
<comment type="catalytic activity">
    <reaction evidence="1">
        <text>ATP + protein L-histidine = ADP + protein N-phospho-L-histidine.</text>
        <dbReference type="EC" id="2.7.13.3"/>
    </reaction>
</comment>
<dbReference type="Gene3D" id="3.30.565.10">
    <property type="entry name" value="Histidine kinase-like ATPase, C-terminal domain"/>
    <property type="match status" value="1"/>
</dbReference>
<dbReference type="PANTHER" id="PTHR45528">
    <property type="entry name" value="SENSOR HISTIDINE KINASE CPXA"/>
    <property type="match status" value="1"/>
</dbReference>
<dbReference type="RefSeq" id="WP_173499321.1">
    <property type="nucleotide sequence ID" value="NZ_JABSOD010000001.1"/>
</dbReference>
<evidence type="ECO:0000259" key="15">
    <source>
        <dbReference type="PROSITE" id="PS50109"/>
    </source>
</evidence>
<keyword evidence="9" id="KW-0418">Kinase</keyword>
<name>A0A7Y5ANA2_9GAMM</name>
<keyword evidence="4" id="KW-1003">Cell membrane</keyword>
<evidence type="ECO:0000313" key="17">
    <source>
        <dbReference type="EMBL" id="NRQ41064.1"/>
    </source>
</evidence>
<dbReference type="InterPro" id="IPR005467">
    <property type="entry name" value="His_kinase_dom"/>
</dbReference>
<dbReference type="Gene3D" id="1.10.8.500">
    <property type="entry name" value="HAMP domain in histidine kinase"/>
    <property type="match status" value="1"/>
</dbReference>
<feature type="transmembrane region" description="Helical" evidence="14">
    <location>
        <begin position="20"/>
        <end position="40"/>
    </location>
</feature>
<dbReference type="Proteomes" id="UP000523161">
    <property type="component" value="Unassembled WGS sequence"/>
</dbReference>
<evidence type="ECO:0000256" key="10">
    <source>
        <dbReference type="ARBA" id="ARBA00022840"/>
    </source>
</evidence>
<proteinExistence type="predicted"/>
<evidence type="ECO:0000256" key="9">
    <source>
        <dbReference type="ARBA" id="ARBA00022777"/>
    </source>
</evidence>
<dbReference type="CDD" id="cd00082">
    <property type="entry name" value="HisKA"/>
    <property type="match status" value="1"/>
</dbReference>
<dbReference type="InterPro" id="IPR003594">
    <property type="entry name" value="HATPase_dom"/>
</dbReference>
<keyword evidence="12" id="KW-0902">Two-component regulatory system</keyword>
<keyword evidence="11 14" id="KW-1133">Transmembrane helix</keyword>
<comment type="subcellular location">
    <subcellularLocation>
        <location evidence="2">Cell membrane</location>
        <topology evidence="2">Multi-pass membrane protein</topology>
    </subcellularLocation>
</comment>
<evidence type="ECO:0000256" key="11">
    <source>
        <dbReference type="ARBA" id="ARBA00022989"/>
    </source>
</evidence>
<keyword evidence="8" id="KW-0547">Nucleotide-binding</keyword>
<sequence length="458" mass="51986">MNWLGYLNPFHYLAGRIFLWFWLVLLTAVFGTLALSRALVEQTEIRRLPHNIAQQLQQQLQPFADSRDSAELITRLQQHRPDRWLVVNADSNSVLTPDLLPRDFDQNWLTELSQLSRPRWLKHHNTSLAGPFLLQLGEENLALYQKRQRPPQPWWRLSEIPQHVLLLFTLLISAVASLILALSISRPLRELLQRNLAFADGKLDSRVSNLIKRKDELGRLGHSFNTMAERISALLTNQQRLLRDISHELRSPLARAQLALGLTERQNNMEQLPRLKQELDRLDVMLDELLTFSKLDAGQYQLQQQRFDLSELLADIIDVNKVEADAKQQTIKLTAPNVAEIVADSRLLARAIENILRNAIKYGPPRSDISCTLQQQQQQLQLTICDQGPGIAAEQLEAVFEPFYRVSDSRTASTGGTGLGLAIVAQIVRQHRGTVVAETRSEGGLCIRLTLPLNCGFG</sequence>
<evidence type="ECO:0000256" key="6">
    <source>
        <dbReference type="ARBA" id="ARBA00022679"/>
    </source>
</evidence>
<dbReference type="SMART" id="SM00388">
    <property type="entry name" value="HisKA"/>
    <property type="match status" value="1"/>
</dbReference>
<dbReference type="AlphaFoldDB" id="A0A7Y5ANA2"/>
<dbReference type="PROSITE" id="PS50109">
    <property type="entry name" value="HIS_KIN"/>
    <property type="match status" value="1"/>
</dbReference>
<evidence type="ECO:0000256" key="14">
    <source>
        <dbReference type="SAM" id="Phobius"/>
    </source>
</evidence>
<evidence type="ECO:0000256" key="1">
    <source>
        <dbReference type="ARBA" id="ARBA00000085"/>
    </source>
</evidence>
<feature type="domain" description="HAMP" evidence="16">
    <location>
        <begin position="182"/>
        <end position="236"/>
    </location>
</feature>
<dbReference type="InterPro" id="IPR036097">
    <property type="entry name" value="HisK_dim/P_sf"/>
</dbReference>
<evidence type="ECO:0000256" key="8">
    <source>
        <dbReference type="ARBA" id="ARBA00022741"/>
    </source>
</evidence>
<dbReference type="GO" id="GO:0000155">
    <property type="term" value="F:phosphorelay sensor kinase activity"/>
    <property type="evidence" value="ECO:0007669"/>
    <property type="project" value="InterPro"/>
</dbReference>
<reference evidence="17 18" key="1">
    <citation type="submission" date="2020-06" db="EMBL/GenBank/DDBJ databases">
        <title>Rheinheimera sp. nov., a marine bacterium isolated from coastal.</title>
        <authorList>
            <person name="Yu Q."/>
            <person name="Qi Y."/>
            <person name="Pu J."/>
        </authorList>
    </citation>
    <scope>NUCLEOTIDE SEQUENCE [LARGE SCALE GENOMIC DNA]</scope>
    <source>
        <strain evidence="17 18">YQF-2</strain>
    </source>
</reference>
<dbReference type="SMART" id="SM00387">
    <property type="entry name" value="HATPase_c"/>
    <property type="match status" value="1"/>
</dbReference>
<dbReference type="SMART" id="SM00304">
    <property type="entry name" value="HAMP"/>
    <property type="match status" value="1"/>
</dbReference>
<protein>
    <recommendedName>
        <fullName evidence="3">histidine kinase</fullName>
        <ecNumber evidence="3">2.7.13.3</ecNumber>
    </recommendedName>
</protein>
<evidence type="ECO:0000313" key="18">
    <source>
        <dbReference type="Proteomes" id="UP000523161"/>
    </source>
</evidence>
<evidence type="ECO:0000256" key="3">
    <source>
        <dbReference type="ARBA" id="ARBA00012438"/>
    </source>
</evidence>
<dbReference type="PRINTS" id="PR00344">
    <property type="entry name" value="BCTRLSENSOR"/>
</dbReference>
<keyword evidence="5" id="KW-0597">Phosphoprotein</keyword>
<organism evidence="17 18">
    <name type="scientific">Rheinheimera lutimaris</name>
    <dbReference type="NCBI Taxonomy" id="2740584"/>
    <lineage>
        <taxon>Bacteria</taxon>
        <taxon>Pseudomonadati</taxon>
        <taxon>Pseudomonadota</taxon>
        <taxon>Gammaproteobacteria</taxon>
        <taxon>Chromatiales</taxon>
        <taxon>Chromatiaceae</taxon>
        <taxon>Rheinheimera</taxon>
    </lineage>
</organism>
<dbReference type="InterPro" id="IPR004358">
    <property type="entry name" value="Sig_transdc_His_kin-like_C"/>
</dbReference>
<keyword evidence="13 14" id="KW-0472">Membrane</keyword>
<dbReference type="InterPro" id="IPR036890">
    <property type="entry name" value="HATPase_C_sf"/>
</dbReference>
<evidence type="ECO:0000256" key="7">
    <source>
        <dbReference type="ARBA" id="ARBA00022692"/>
    </source>
</evidence>
<keyword evidence="10" id="KW-0067">ATP-binding</keyword>
<evidence type="ECO:0000256" key="2">
    <source>
        <dbReference type="ARBA" id="ARBA00004651"/>
    </source>
</evidence>
<dbReference type="Pfam" id="PF02518">
    <property type="entry name" value="HATPase_c"/>
    <property type="match status" value="1"/>
</dbReference>
<evidence type="ECO:0000256" key="12">
    <source>
        <dbReference type="ARBA" id="ARBA00023012"/>
    </source>
</evidence>
<dbReference type="Gene3D" id="1.10.287.130">
    <property type="match status" value="1"/>
</dbReference>
<evidence type="ECO:0000259" key="16">
    <source>
        <dbReference type="PROSITE" id="PS50885"/>
    </source>
</evidence>
<evidence type="ECO:0000256" key="4">
    <source>
        <dbReference type="ARBA" id="ARBA00022475"/>
    </source>
</evidence>
<keyword evidence="7 14" id="KW-0812">Transmembrane</keyword>
<keyword evidence="18" id="KW-1185">Reference proteome</keyword>
<dbReference type="GO" id="GO:0005524">
    <property type="term" value="F:ATP binding"/>
    <property type="evidence" value="ECO:0007669"/>
    <property type="project" value="UniProtKB-KW"/>
</dbReference>
<feature type="domain" description="Histidine kinase" evidence="15">
    <location>
        <begin position="244"/>
        <end position="455"/>
    </location>
</feature>
<keyword evidence="6" id="KW-0808">Transferase</keyword>
<evidence type="ECO:0000256" key="13">
    <source>
        <dbReference type="ARBA" id="ARBA00023136"/>
    </source>
</evidence>
<gene>
    <name evidence="17" type="ORF">HRH59_00550</name>
</gene>
<dbReference type="Pfam" id="PF00672">
    <property type="entry name" value="HAMP"/>
    <property type="match status" value="1"/>
</dbReference>
<dbReference type="FunFam" id="3.30.565.10:FF:000006">
    <property type="entry name" value="Sensor histidine kinase WalK"/>
    <property type="match status" value="1"/>
</dbReference>
<dbReference type="InterPro" id="IPR050398">
    <property type="entry name" value="HssS/ArlS-like"/>
</dbReference>
<dbReference type="InterPro" id="IPR003661">
    <property type="entry name" value="HisK_dim/P_dom"/>
</dbReference>
<dbReference type="PANTHER" id="PTHR45528:SF1">
    <property type="entry name" value="SENSOR HISTIDINE KINASE CPXA"/>
    <property type="match status" value="1"/>
</dbReference>
<dbReference type="CDD" id="cd06225">
    <property type="entry name" value="HAMP"/>
    <property type="match status" value="1"/>
</dbReference>
<dbReference type="EMBL" id="JABSOD010000001">
    <property type="protein sequence ID" value="NRQ41064.1"/>
    <property type="molecule type" value="Genomic_DNA"/>
</dbReference>
<dbReference type="SUPFAM" id="SSF158472">
    <property type="entry name" value="HAMP domain-like"/>
    <property type="match status" value="1"/>
</dbReference>
<dbReference type="SUPFAM" id="SSF47384">
    <property type="entry name" value="Homodimeric domain of signal transducing histidine kinase"/>
    <property type="match status" value="1"/>
</dbReference>
<dbReference type="InterPro" id="IPR003660">
    <property type="entry name" value="HAMP_dom"/>
</dbReference>
<dbReference type="GO" id="GO:0005886">
    <property type="term" value="C:plasma membrane"/>
    <property type="evidence" value="ECO:0007669"/>
    <property type="project" value="UniProtKB-SubCell"/>
</dbReference>
<dbReference type="SUPFAM" id="SSF55874">
    <property type="entry name" value="ATPase domain of HSP90 chaperone/DNA topoisomerase II/histidine kinase"/>
    <property type="match status" value="1"/>
</dbReference>
<dbReference type="EC" id="2.7.13.3" evidence="3"/>
<accession>A0A7Y5ANA2</accession>
<evidence type="ECO:0000256" key="5">
    <source>
        <dbReference type="ARBA" id="ARBA00022553"/>
    </source>
</evidence>
<dbReference type="PROSITE" id="PS50885">
    <property type="entry name" value="HAMP"/>
    <property type="match status" value="1"/>
</dbReference>
<comment type="caution">
    <text evidence="17">The sequence shown here is derived from an EMBL/GenBank/DDBJ whole genome shotgun (WGS) entry which is preliminary data.</text>
</comment>